<accession>A0A730ZFK9</accession>
<dbReference type="SUPFAM" id="SSF52540">
    <property type="entry name" value="P-loop containing nucleoside triphosphate hydrolases"/>
    <property type="match status" value="1"/>
</dbReference>
<name>A0A730ZFK9_SALHO</name>
<gene>
    <name evidence="2" type="ORF">GND90_000227</name>
</gene>
<dbReference type="PANTHER" id="PTHR32182">
    <property type="entry name" value="DNA REPLICATION AND REPAIR PROTEIN RECF"/>
    <property type="match status" value="1"/>
</dbReference>
<dbReference type="InterPro" id="IPR027417">
    <property type="entry name" value="P-loop_NTPase"/>
</dbReference>
<proteinExistence type="predicted"/>
<evidence type="ECO:0000313" key="2">
    <source>
        <dbReference type="EMBL" id="HAE4187330.1"/>
    </source>
</evidence>
<dbReference type="GO" id="GO:0016887">
    <property type="term" value="F:ATP hydrolysis activity"/>
    <property type="evidence" value="ECO:0007669"/>
    <property type="project" value="InterPro"/>
</dbReference>
<comment type="caution">
    <text evidence="2">The sequence shown here is derived from an EMBL/GenBank/DDBJ whole genome shotgun (WGS) entry which is preliminary data.</text>
</comment>
<protein>
    <submittedName>
        <fullName evidence="2">AAA family ATPase</fullName>
    </submittedName>
</protein>
<dbReference type="Pfam" id="PF13304">
    <property type="entry name" value="AAA_21"/>
    <property type="match status" value="1"/>
</dbReference>
<organism evidence="2">
    <name type="scientific">Salmonella enterica subsp. houtenae serovar 1,40:z4,z32:-</name>
    <dbReference type="NCBI Taxonomy" id="1967604"/>
    <lineage>
        <taxon>Bacteria</taxon>
        <taxon>Pseudomonadati</taxon>
        <taxon>Pseudomonadota</taxon>
        <taxon>Gammaproteobacteria</taxon>
        <taxon>Enterobacterales</taxon>
        <taxon>Enterobacteriaceae</taxon>
        <taxon>Salmonella</taxon>
    </lineage>
</organism>
<evidence type="ECO:0000259" key="1">
    <source>
        <dbReference type="Pfam" id="PF13304"/>
    </source>
</evidence>
<dbReference type="GO" id="GO:0006302">
    <property type="term" value="P:double-strand break repair"/>
    <property type="evidence" value="ECO:0007669"/>
    <property type="project" value="TreeGrafter"/>
</dbReference>
<dbReference type="GO" id="GO:0000731">
    <property type="term" value="P:DNA synthesis involved in DNA repair"/>
    <property type="evidence" value="ECO:0007669"/>
    <property type="project" value="TreeGrafter"/>
</dbReference>
<dbReference type="InterPro" id="IPR003959">
    <property type="entry name" value="ATPase_AAA_core"/>
</dbReference>
<feature type="domain" description="ATPase AAA-type core" evidence="1">
    <location>
        <begin position="58"/>
        <end position="487"/>
    </location>
</feature>
<reference evidence="2" key="1">
    <citation type="journal article" date="2018" name="Genome Biol.">
        <title>SKESA: strategic k-mer extension for scrupulous assemblies.</title>
        <authorList>
            <person name="Souvorov A."/>
            <person name="Agarwala R."/>
            <person name="Lipman D.J."/>
        </authorList>
    </citation>
    <scope>NUCLEOTIDE SEQUENCE</scope>
    <source>
        <strain evidence="2">23-88</strain>
    </source>
</reference>
<dbReference type="PANTHER" id="PTHR32182:SF23">
    <property type="entry name" value="ATP BINDING PROTEIN"/>
    <property type="match status" value="1"/>
</dbReference>
<reference evidence="2" key="2">
    <citation type="submission" date="2018-07" db="EMBL/GenBank/DDBJ databases">
        <authorList>
            <consortium name="NCBI Pathogen Detection Project"/>
        </authorList>
    </citation>
    <scope>NUCLEOTIDE SEQUENCE</scope>
    <source>
        <strain evidence="2">23-88</strain>
    </source>
</reference>
<dbReference type="EMBL" id="DAARWD010000001">
    <property type="protein sequence ID" value="HAE4187330.1"/>
    <property type="molecule type" value="Genomic_DNA"/>
</dbReference>
<dbReference type="AlphaFoldDB" id="A0A730ZFK9"/>
<dbReference type="Gene3D" id="3.40.50.300">
    <property type="entry name" value="P-loop containing nucleotide triphosphate hydrolases"/>
    <property type="match status" value="1"/>
</dbReference>
<dbReference type="GO" id="GO:0005524">
    <property type="term" value="F:ATP binding"/>
    <property type="evidence" value="ECO:0007669"/>
    <property type="project" value="InterPro"/>
</dbReference>
<sequence>MEMIYTFLGSCWREKFELGLSFSTHHKIEYSLEKRILKITKNEKSHGLSLFGDKISNVTAVVGSNGAGKTSLLNLIGLKRLDLNDLYRTNGLSGFTVYYINDDYYAIEGINACDFFDFEYVSSTKGKGYFSYVVKNVNGSIEYQCFLQNFKNDFQDSTVVLFNPKLKVRERYDDEYSNYGFKRAYINLNKSYAYSFLVEKYKNFHVNKNAIQYPGDFTITINSRFKSSEINGSEVINLFSHERFYSEEKILLPWSNHVELIKEPKKLFIIHAIEMIINDIFVNAVKPSGTFSLDEKIDEKVVLKYKNIINAKYSGDLLDYDLLKKYLINILCEFREVTENVIGIREEIDWLLVLELLERFPSSYYKRSGSNWQMAIPLKDKDDNIILLLDELDKQAFAMPLIDELPKLSTGQKSLVEKISSIHAGIENAIKDERVENVIILLDEYEEHLHPEWIRQFFSQIVDMIEIINKCISVQLIITTHSPYIISDLPKDNILKLECISNKRSVRNSTYAFGSNIYDIICDSFFLECTLGEFARKKINEVINILGQEHDISDAEAEYCQFIVDMIDDGYIRLKLQTLIDEKLPSNLLENQIDLLEKRLFELKEHLKND</sequence>